<proteinExistence type="predicted"/>
<keyword evidence="3" id="KW-1185">Reference proteome</keyword>
<dbReference type="Proteomes" id="UP000747399">
    <property type="component" value="Unassembled WGS sequence"/>
</dbReference>
<feature type="signal peptide" evidence="1">
    <location>
        <begin position="1"/>
        <end position="18"/>
    </location>
</feature>
<reference evidence="2" key="1">
    <citation type="journal article" date="2021" name="Proc. Natl. Acad. Sci. U.S.A.">
        <title>Three genomes in the algal genus Volvox reveal the fate of a haploid sex-determining region after a transition to homothallism.</title>
        <authorList>
            <person name="Yamamoto K."/>
            <person name="Hamaji T."/>
            <person name="Kawai-Toyooka H."/>
            <person name="Matsuzaki R."/>
            <person name="Takahashi F."/>
            <person name="Nishimura Y."/>
            <person name="Kawachi M."/>
            <person name="Noguchi H."/>
            <person name="Minakuchi Y."/>
            <person name="Umen J.G."/>
            <person name="Toyoda A."/>
            <person name="Nozaki H."/>
        </authorList>
    </citation>
    <scope>NUCLEOTIDE SEQUENCE</scope>
    <source>
        <strain evidence="2">NIES-3780</strain>
    </source>
</reference>
<evidence type="ECO:0008006" key="4">
    <source>
        <dbReference type="Google" id="ProtNLM"/>
    </source>
</evidence>
<dbReference type="AlphaFoldDB" id="A0A8J4FBR9"/>
<gene>
    <name evidence="2" type="ORF">Vafri_21845</name>
</gene>
<accession>A0A8J4FBR9</accession>
<feature type="chain" id="PRO_5035298856" description="Secreted protein" evidence="1">
    <location>
        <begin position="19"/>
        <end position="118"/>
    </location>
</feature>
<organism evidence="2 3">
    <name type="scientific">Volvox africanus</name>
    <dbReference type="NCBI Taxonomy" id="51714"/>
    <lineage>
        <taxon>Eukaryota</taxon>
        <taxon>Viridiplantae</taxon>
        <taxon>Chlorophyta</taxon>
        <taxon>core chlorophytes</taxon>
        <taxon>Chlorophyceae</taxon>
        <taxon>CS clade</taxon>
        <taxon>Chlamydomonadales</taxon>
        <taxon>Volvocaceae</taxon>
        <taxon>Volvox</taxon>
    </lineage>
</organism>
<dbReference type="EMBL" id="BNCO01000121">
    <property type="protein sequence ID" value="GIL68596.1"/>
    <property type="molecule type" value="Genomic_DNA"/>
</dbReference>
<evidence type="ECO:0000313" key="3">
    <source>
        <dbReference type="Proteomes" id="UP000747399"/>
    </source>
</evidence>
<name>A0A8J4FBR9_9CHLO</name>
<evidence type="ECO:0000256" key="1">
    <source>
        <dbReference type="SAM" id="SignalP"/>
    </source>
</evidence>
<sequence>MKCALLAMLVVVVVVVKHYHVKIVGFAEEVGNGKTDSCPLVLSCARTSPPFWGDLAEEVHVRDMRLSAGTRLEDLNTRDCNSYRPGRRSVIFRCRNRLTCLGPPFGGADSAAPLSTPP</sequence>
<comment type="caution">
    <text evidence="2">The sequence shown here is derived from an EMBL/GenBank/DDBJ whole genome shotgun (WGS) entry which is preliminary data.</text>
</comment>
<evidence type="ECO:0000313" key="2">
    <source>
        <dbReference type="EMBL" id="GIL68596.1"/>
    </source>
</evidence>
<keyword evidence="1" id="KW-0732">Signal</keyword>
<protein>
    <recommendedName>
        <fullName evidence="4">Secreted protein</fullName>
    </recommendedName>
</protein>